<protein>
    <submittedName>
        <fullName evidence="2">Type VI secretion system baseplate subunit TssE</fullName>
    </submittedName>
</protein>
<organism evidence="2 3">
    <name type="scientific">Orrella daihaiensis</name>
    <dbReference type="NCBI Taxonomy" id="2782176"/>
    <lineage>
        <taxon>Bacteria</taxon>
        <taxon>Pseudomonadati</taxon>
        <taxon>Pseudomonadota</taxon>
        <taxon>Betaproteobacteria</taxon>
        <taxon>Burkholderiales</taxon>
        <taxon>Alcaligenaceae</taxon>
        <taxon>Orrella</taxon>
    </lineage>
</organism>
<dbReference type="RefSeq" id="WP_243478475.1">
    <property type="nucleotide sequence ID" value="NZ_CP063982.1"/>
</dbReference>
<evidence type="ECO:0000259" key="1">
    <source>
        <dbReference type="Pfam" id="PF04965"/>
    </source>
</evidence>
<reference evidence="2 3" key="1">
    <citation type="submission" date="2020-11" db="EMBL/GenBank/DDBJ databases">
        <title>Algicoccus daihaiensis sp.nov., isolated from Daihai Lake in Inner Mongolia.</title>
        <authorList>
            <person name="Kai J."/>
        </authorList>
    </citation>
    <scope>NUCLEOTIDE SEQUENCE [LARGE SCALE GENOMIC DNA]</scope>
    <source>
        <strain evidence="3">f23</strain>
    </source>
</reference>
<dbReference type="SUPFAM" id="SSF160719">
    <property type="entry name" value="gpW/gp25-like"/>
    <property type="match status" value="1"/>
</dbReference>
<dbReference type="InterPro" id="IPR017737">
    <property type="entry name" value="TssE1-like"/>
</dbReference>
<gene>
    <name evidence="2" type="primary">tssE</name>
    <name evidence="2" type="ORF">DHf2319_11650</name>
</gene>
<sequence length="147" mass="16310">MPSLRLSERLTYAVNPRLTAGMTADSLGKKSIVDHLTRLLNTRQGSVPIDPNYGMSDLSNIAGSFAMGTTESICEEVAIQISRYESRVTNPRITVNNSTDERNVIALRFDVSARLADAQRKPTDEMLSLLMRIDASGRVHLTPRQDF</sequence>
<proteinExistence type="predicted"/>
<dbReference type="Pfam" id="PF04965">
    <property type="entry name" value="GPW_gp25"/>
    <property type="match status" value="1"/>
</dbReference>
<evidence type="ECO:0000313" key="2">
    <source>
        <dbReference type="EMBL" id="UOD50078.1"/>
    </source>
</evidence>
<keyword evidence="3" id="KW-1185">Reference proteome</keyword>
<dbReference type="Gene3D" id="3.10.450.40">
    <property type="match status" value="1"/>
</dbReference>
<dbReference type="InterPro" id="IPR007048">
    <property type="entry name" value="IraD/Gp25-like"/>
</dbReference>
<feature type="domain" description="IraD/Gp25-like" evidence="1">
    <location>
        <begin position="28"/>
        <end position="117"/>
    </location>
</feature>
<name>A0ABY4AJ21_9BURK</name>
<dbReference type="Proteomes" id="UP000831607">
    <property type="component" value="Chromosome"/>
</dbReference>
<dbReference type="NCBIfam" id="TIGR03357">
    <property type="entry name" value="VI_zyme"/>
    <property type="match status" value="1"/>
</dbReference>
<evidence type="ECO:0000313" key="3">
    <source>
        <dbReference type="Proteomes" id="UP000831607"/>
    </source>
</evidence>
<dbReference type="EMBL" id="CP063982">
    <property type="protein sequence ID" value="UOD50078.1"/>
    <property type="molecule type" value="Genomic_DNA"/>
</dbReference>
<accession>A0ABY4AJ21</accession>